<name>A0A4V4HAR7_DENBC</name>
<proteinExistence type="predicted"/>
<gene>
    <name evidence="1" type="ORF">K435DRAFT_879249</name>
</gene>
<sequence length="72" mass="7671">MLALRRCHSDTEVALARLPIAIRLATSGKRYDSVDSSTRYGVRSGSCLLISNLTKTHAGPRSVSGVCDPAPN</sequence>
<protein>
    <submittedName>
        <fullName evidence="1">Uncharacterized protein</fullName>
    </submittedName>
</protein>
<dbReference type="EMBL" id="ML180934">
    <property type="protein sequence ID" value="THU76415.1"/>
    <property type="molecule type" value="Genomic_DNA"/>
</dbReference>
<evidence type="ECO:0000313" key="2">
    <source>
        <dbReference type="Proteomes" id="UP000297245"/>
    </source>
</evidence>
<evidence type="ECO:0000313" key="1">
    <source>
        <dbReference type="EMBL" id="THU76415.1"/>
    </source>
</evidence>
<accession>A0A4V4HAR7</accession>
<keyword evidence="2" id="KW-1185">Reference proteome</keyword>
<reference evidence="1 2" key="1">
    <citation type="journal article" date="2019" name="Nat. Ecol. Evol.">
        <title>Megaphylogeny resolves global patterns of mushroom evolution.</title>
        <authorList>
            <person name="Varga T."/>
            <person name="Krizsan K."/>
            <person name="Foldi C."/>
            <person name="Dima B."/>
            <person name="Sanchez-Garcia M."/>
            <person name="Sanchez-Ramirez S."/>
            <person name="Szollosi G.J."/>
            <person name="Szarkandi J.G."/>
            <person name="Papp V."/>
            <person name="Albert L."/>
            <person name="Andreopoulos W."/>
            <person name="Angelini C."/>
            <person name="Antonin V."/>
            <person name="Barry K.W."/>
            <person name="Bougher N.L."/>
            <person name="Buchanan P."/>
            <person name="Buyck B."/>
            <person name="Bense V."/>
            <person name="Catcheside P."/>
            <person name="Chovatia M."/>
            <person name="Cooper J."/>
            <person name="Damon W."/>
            <person name="Desjardin D."/>
            <person name="Finy P."/>
            <person name="Geml J."/>
            <person name="Haridas S."/>
            <person name="Hughes K."/>
            <person name="Justo A."/>
            <person name="Karasinski D."/>
            <person name="Kautmanova I."/>
            <person name="Kiss B."/>
            <person name="Kocsube S."/>
            <person name="Kotiranta H."/>
            <person name="LaButti K.M."/>
            <person name="Lechner B.E."/>
            <person name="Liimatainen K."/>
            <person name="Lipzen A."/>
            <person name="Lukacs Z."/>
            <person name="Mihaltcheva S."/>
            <person name="Morgado L.N."/>
            <person name="Niskanen T."/>
            <person name="Noordeloos M.E."/>
            <person name="Ohm R.A."/>
            <person name="Ortiz-Santana B."/>
            <person name="Ovrebo C."/>
            <person name="Racz N."/>
            <person name="Riley R."/>
            <person name="Savchenko A."/>
            <person name="Shiryaev A."/>
            <person name="Soop K."/>
            <person name="Spirin V."/>
            <person name="Szebenyi C."/>
            <person name="Tomsovsky M."/>
            <person name="Tulloss R.E."/>
            <person name="Uehling J."/>
            <person name="Grigoriev I.V."/>
            <person name="Vagvolgyi C."/>
            <person name="Papp T."/>
            <person name="Martin F.M."/>
            <person name="Miettinen O."/>
            <person name="Hibbett D.S."/>
            <person name="Nagy L.G."/>
        </authorList>
    </citation>
    <scope>NUCLEOTIDE SEQUENCE [LARGE SCALE GENOMIC DNA]</scope>
    <source>
        <strain evidence="1 2">CBS 962.96</strain>
    </source>
</reference>
<dbReference type="Proteomes" id="UP000297245">
    <property type="component" value="Unassembled WGS sequence"/>
</dbReference>
<organism evidence="1 2">
    <name type="scientific">Dendrothele bispora (strain CBS 962.96)</name>
    <dbReference type="NCBI Taxonomy" id="1314807"/>
    <lineage>
        <taxon>Eukaryota</taxon>
        <taxon>Fungi</taxon>
        <taxon>Dikarya</taxon>
        <taxon>Basidiomycota</taxon>
        <taxon>Agaricomycotina</taxon>
        <taxon>Agaricomycetes</taxon>
        <taxon>Agaricomycetidae</taxon>
        <taxon>Agaricales</taxon>
        <taxon>Agaricales incertae sedis</taxon>
        <taxon>Dendrothele</taxon>
    </lineage>
</organism>
<dbReference type="AlphaFoldDB" id="A0A4V4HAR7"/>